<evidence type="ECO:0000313" key="3">
    <source>
        <dbReference type="Proteomes" id="UP000799441"/>
    </source>
</evidence>
<gene>
    <name evidence="2" type="ORF">K431DRAFT_55900</name>
</gene>
<organism evidence="2 3">
    <name type="scientific">Polychaeton citri CBS 116435</name>
    <dbReference type="NCBI Taxonomy" id="1314669"/>
    <lineage>
        <taxon>Eukaryota</taxon>
        <taxon>Fungi</taxon>
        <taxon>Dikarya</taxon>
        <taxon>Ascomycota</taxon>
        <taxon>Pezizomycotina</taxon>
        <taxon>Dothideomycetes</taxon>
        <taxon>Dothideomycetidae</taxon>
        <taxon>Capnodiales</taxon>
        <taxon>Capnodiaceae</taxon>
        <taxon>Polychaeton</taxon>
    </lineage>
</organism>
<protein>
    <submittedName>
        <fullName evidence="2">Uncharacterized protein</fullName>
    </submittedName>
</protein>
<evidence type="ECO:0000313" key="2">
    <source>
        <dbReference type="EMBL" id="KAF2725951.1"/>
    </source>
</evidence>
<feature type="compositionally biased region" description="Basic residues" evidence="1">
    <location>
        <begin position="12"/>
        <end position="22"/>
    </location>
</feature>
<proteinExistence type="predicted"/>
<feature type="region of interest" description="Disordered" evidence="1">
    <location>
        <begin position="115"/>
        <end position="172"/>
    </location>
</feature>
<name>A0A9P4QJC0_9PEZI</name>
<feature type="region of interest" description="Disordered" evidence="1">
    <location>
        <begin position="1"/>
        <end position="22"/>
    </location>
</feature>
<feature type="compositionally biased region" description="Low complexity" evidence="1">
    <location>
        <begin position="156"/>
        <end position="172"/>
    </location>
</feature>
<evidence type="ECO:0000256" key="1">
    <source>
        <dbReference type="SAM" id="MobiDB-lite"/>
    </source>
</evidence>
<dbReference type="Proteomes" id="UP000799441">
    <property type="component" value="Unassembled WGS sequence"/>
</dbReference>
<accession>A0A9P4QJC0</accession>
<dbReference type="AlphaFoldDB" id="A0A9P4QJC0"/>
<keyword evidence="3" id="KW-1185">Reference proteome</keyword>
<comment type="caution">
    <text evidence="2">The sequence shown here is derived from an EMBL/GenBank/DDBJ whole genome shotgun (WGS) entry which is preliminary data.</text>
</comment>
<reference evidence="2" key="1">
    <citation type="journal article" date="2020" name="Stud. Mycol.">
        <title>101 Dothideomycetes genomes: a test case for predicting lifestyles and emergence of pathogens.</title>
        <authorList>
            <person name="Haridas S."/>
            <person name="Albert R."/>
            <person name="Binder M."/>
            <person name="Bloem J."/>
            <person name="Labutti K."/>
            <person name="Salamov A."/>
            <person name="Andreopoulos B."/>
            <person name="Baker S."/>
            <person name="Barry K."/>
            <person name="Bills G."/>
            <person name="Bluhm B."/>
            <person name="Cannon C."/>
            <person name="Castanera R."/>
            <person name="Culley D."/>
            <person name="Daum C."/>
            <person name="Ezra D."/>
            <person name="Gonzalez J."/>
            <person name="Henrissat B."/>
            <person name="Kuo A."/>
            <person name="Liang C."/>
            <person name="Lipzen A."/>
            <person name="Lutzoni F."/>
            <person name="Magnuson J."/>
            <person name="Mondo S."/>
            <person name="Nolan M."/>
            <person name="Ohm R."/>
            <person name="Pangilinan J."/>
            <person name="Park H.-J."/>
            <person name="Ramirez L."/>
            <person name="Alfaro M."/>
            <person name="Sun H."/>
            <person name="Tritt A."/>
            <person name="Yoshinaga Y."/>
            <person name="Zwiers L.-H."/>
            <person name="Turgeon B."/>
            <person name="Goodwin S."/>
            <person name="Spatafora J."/>
            <person name="Crous P."/>
            <person name="Grigoriev I."/>
        </authorList>
    </citation>
    <scope>NUCLEOTIDE SEQUENCE</scope>
    <source>
        <strain evidence="2">CBS 116435</strain>
    </source>
</reference>
<dbReference type="EMBL" id="MU003766">
    <property type="protein sequence ID" value="KAF2725951.1"/>
    <property type="molecule type" value="Genomic_DNA"/>
</dbReference>
<sequence length="172" mass="19787">MHDGPELGRQNSRPRRSRRIGPHLHFHDDLDRTRQHIIGGVHDWRANCWTEVGCRRRASCRWSRDVTSRPRPSSNPFGLVQPAMTSVAFSVGRSVGSGGLWYLGPAPIVHTLPKRKKERKANVHPLQPARRPPICMLMPLPSPHVHRISVDKKRQQQQQQQQDQQQQSPHLQ</sequence>